<feature type="domain" description="F-box" evidence="2">
    <location>
        <begin position="21"/>
        <end position="73"/>
    </location>
</feature>
<feature type="region of interest" description="Disordered" evidence="1">
    <location>
        <begin position="375"/>
        <end position="403"/>
    </location>
</feature>
<dbReference type="Pfam" id="PF12937">
    <property type="entry name" value="F-box-like"/>
    <property type="match status" value="1"/>
</dbReference>
<dbReference type="OrthoDB" id="2322499at2759"/>
<dbReference type="Gene3D" id="1.20.1280.50">
    <property type="match status" value="1"/>
</dbReference>
<name>A0A9N9DDX0_9GLOM</name>
<dbReference type="InterPro" id="IPR001810">
    <property type="entry name" value="F-box_dom"/>
</dbReference>
<gene>
    <name evidence="3" type="ORF">CPELLU_LOCUS8426</name>
</gene>
<dbReference type="SMART" id="SM00256">
    <property type="entry name" value="FBOX"/>
    <property type="match status" value="1"/>
</dbReference>
<dbReference type="AlphaFoldDB" id="A0A9N9DDX0"/>
<dbReference type="CDD" id="cd09917">
    <property type="entry name" value="F-box_SF"/>
    <property type="match status" value="1"/>
</dbReference>
<comment type="caution">
    <text evidence="3">The sequence shown here is derived from an EMBL/GenBank/DDBJ whole genome shotgun (WGS) entry which is preliminary data.</text>
</comment>
<evidence type="ECO:0000313" key="3">
    <source>
        <dbReference type="EMBL" id="CAG8631875.1"/>
    </source>
</evidence>
<dbReference type="SUPFAM" id="SSF81383">
    <property type="entry name" value="F-box domain"/>
    <property type="match status" value="1"/>
</dbReference>
<dbReference type="EMBL" id="CAJVQA010005992">
    <property type="protein sequence ID" value="CAG8631875.1"/>
    <property type="molecule type" value="Genomic_DNA"/>
</dbReference>
<dbReference type="PROSITE" id="PS50181">
    <property type="entry name" value="FBOX"/>
    <property type="match status" value="1"/>
</dbReference>
<evidence type="ECO:0000259" key="2">
    <source>
        <dbReference type="PROSITE" id="PS50181"/>
    </source>
</evidence>
<evidence type="ECO:0000256" key="1">
    <source>
        <dbReference type="SAM" id="MobiDB-lite"/>
    </source>
</evidence>
<evidence type="ECO:0000313" key="4">
    <source>
        <dbReference type="Proteomes" id="UP000789759"/>
    </source>
</evidence>
<dbReference type="InterPro" id="IPR036047">
    <property type="entry name" value="F-box-like_dom_sf"/>
</dbReference>
<keyword evidence="4" id="KW-1185">Reference proteome</keyword>
<reference evidence="3" key="1">
    <citation type="submission" date="2021-06" db="EMBL/GenBank/DDBJ databases">
        <authorList>
            <person name="Kallberg Y."/>
            <person name="Tangrot J."/>
            <person name="Rosling A."/>
        </authorList>
    </citation>
    <scope>NUCLEOTIDE SEQUENCE</scope>
    <source>
        <strain evidence="3">FL966</strain>
    </source>
</reference>
<dbReference type="Proteomes" id="UP000789759">
    <property type="component" value="Unassembled WGS sequence"/>
</dbReference>
<organism evidence="3 4">
    <name type="scientific">Cetraspora pellucida</name>
    <dbReference type="NCBI Taxonomy" id="1433469"/>
    <lineage>
        <taxon>Eukaryota</taxon>
        <taxon>Fungi</taxon>
        <taxon>Fungi incertae sedis</taxon>
        <taxon>Mucoromycota</taxon>
        <taxon>Glomeromycotina</taxon>
        <taxon>Glomeromycetes</taxon>
        <taxon>Diversisporales</taxon>
        <taxon>Gigasporaceae</taxon>
        <taxon>Cetraspora</taxon>
    </lineage>
</organism>
<sequence>MSLRKKINQCGSKKAKFQIGICIFPTLPPEMFINICQYLPPKDLLSLAQVCKLFNGYLCFESSTTTQEIWRTSRCEFLPFLQMPPPEGMTERQYVKLVLERGCQFCKKPKIRKVYFEFLVRCCEDCLKSKTIRRDQIEEIMPELSNLDDIISGLPFIPSWSRRDWDNDTDKNPSSLYWKSDVIETLKEYISIPENPSSFREDWLNQKQKEGDEKMKDIIERKRENNKGLREKNMKNSQKKFERSNLIKTKILLMKDEKNENNCLKFDKDILEDCQTYKNYMFMFQRSALPFTERAWLLLKNKLLKEYEDSYERKRQRRRERERSWSRETVFQMRQYDIYLLAKTWLPESVKSSKSVDSSELLTSSDIEVLNTSDISSTSSTSNASNASNTPTVSNTSNASNTSSYSASSVVTFVEEPDSISDVTENSVTVSNVPSVPSVPSVPNLVSENFSNIDILPIYTSITDFTYATSGFSDYVYTNSYDPSFVPTNSFTISQNSIINDINDSHFSTSSLNSTLNSSFNLEDSTNMDQFSLLYKYLPWCPSFKNPPFHNNDPYNLWDNGFLQKTLMPRIWNEALNLKKTFSSFSSNDSITSNNLSVQKAVLCNMKSNNIFQCKLCKQHLFNFNSCYSSLYTKTFLSYSEPVSYFHVRRHLYNDHKIFHILDDQMIDVVFKGFINHGFTSTVNTFIRLDCVKSLSSAGYNFWLLDGIVNF</sequence>
<protein>
    <submittedName>
        <fullName evidence="3">19627_t:CDS:1</fullName>
    </submittedName>
</protein>
<proteinExistence type="predicted"/>
<accession>A0A9N9DDX0</accession>